<keyword evidence="3" id="KW-1185">Reference proteome</keyword>
<dbReference type="InterPro" id="IPR000073">
    <property type="entry name" value="AB_hydrolase_1"/>
</dbReference>
<organism evidence="2 3">
    <name type="scientific">Mangrovihabitans endophyticus</name>
    <dbReference type="NCBI Taxonomy" id="1751298"/>
    <lineage>
        <taxon>Bacteria</taxon>
        <taxon>Bacillati</taxon>
        <taxon>Actinomycetota</taxon>
        <taxon>Actinomycetes</taxon>
        <taxon>Micromonosporales</taxon>
        <taxon>Micromonosporaceae</taxon>
        <taxon>Mangrovihabitans</taxon>
    </lineage>
</organism>
<comment type="caution">
    <text evidence="2">The sequence shown here is derived from an EMBL/GenBank/DDBJ whole genome shotgun (WGS) entry which is preliminary data.</text>
</comment>
<dbReference type="Pfam" id="PF00561">
    <property type="entry name" value="Abhydrolase_1"/>
    <property type="match status" value="1"/>
</dbReference>
<dbReference type="EMBL" id="BMMX01000005">
    <property type="protein sequence ID" value="GGK85019.1"/>
    <property type="molecule type" value="Genomic_DNA"/>
</dbReference>
<dbReference type="PANTHER" id="PTHR43689:SF38">
    <property type="entry name" value="AB HYDROLASE-1 DOMAIN-CONTAINING PROTEIN"/>
    <property type="match status" value="1"/>
</dbReference>
<reference evidence="2" key="1">
    <citation type="journal article" date="2014" name="Int. J. Syst. Evol. Microbiol.">
        <title>Complete genome sequence of Corynebacterium casei LMG S-19264T (=DSM 44701T), isolated from a smear-ripened cheese.</title>
        <authorList>
            <consortium name="US DOE Joint Genome Institute (JGI-PGF)"/>
            <person name="Walter F."/>
            <person name="Albersmeier A."/>
            <person name="Kalinowski J."/>
            <person name="Ruckert C."/>
        </authorList>
    </citation>
    <scope>NUCLEOTIDE SEQUENCE</scope>
    <source>
        <strain evidence="2">CGMCC 4.7299</strain>
    </source>
</reference>
<reference evidence="2" key="2">
    <citation type="submission" date="2020-09" db="EMBL/GenBank/DDBJ databases">
        <authorList>
            <person name="Sun Q."/>
            <person name="Zhou Y."/>
        </authorList>
    </citation>
    <scope>NUCLEOTIDE SEQUENCE</scope>
    <source>
        <strain evidence="2">CGMCC 4.7299</strain>
    </source>
</reference>
<keyword evidence="2" id="KW-0378">Hydrolase</keyword>
<dbReference type="Proteomes" id="UP000656042">
    <property type="component" value="Unassembled WGS sequence"/>
</dbReference>
<feature type="domain" description="AB hydrolase-1" evidence="1">
    <location>
        <begin position="39"/>
        <end position="258"/>
    </location>
</feature>
<dbReference type="GO" id="GO:0016787">
    <property type="term" value="F:hydrolase activity"/>
    <property type="evidence" value="ECO:0007669"/>
    <property type="project" value="UniProtKB-KW"/>
</dbReference>
<evidence type="ECO:0000313" key="3">
    <source>
        <dbReference type="Proteomes" id="UP000656042"/>
    </source>
</evidence>
<dbReference type="PANTHER" id="PTHR43689">
    <property type="entry name" value="HYDROLASE"/>
    <property type="match status" value="1"/>
</dbReference>
<evidence type="ECO:0000313" key="2">
    <source>
        <dbReference type="EMBL" id="GGK85019.1"/>
    </source>
</evidence>
<name>A0A8J3BXM7_9ACTN</name>
<proteinExistence type="predicted"/>
<dbReference type="PRINTS" id="PR00111">
    <property type="entry name" value="ABHYDROLASE"/>
</dbReference>
<dbReference type="SUPFAM" id="SSF53474">
    <property type="entry name" value="alpha/beta-Hydrolases"/>
    <property type="match status" value="1"/>
</dbReference>
<dbReference type="Gene3D" id="3.40.50.1820">
    <property type="entry name" value="alpha/beta hydrolase"/>
    <property type="match status" value="1"/>
</dbReference>
<dbReference type="InterPro" id="IPR029058">
    <property type="entry name" value="AB_hydrolase_fold"/>
</dbReference>
<evidence type="ECO:0000259" key="1">
    <source>
        <dbReference type="Pfam" id="PF00561"/>
    </source>
</evidence>
<dbReference type="AlphaFoldDB" id="A0A8J3BXM7"/>
<gene>
    <name evidence="2" type="ORF">GCM10012284_19170</name>
</gene>
<protein>
    <submittedName>
        <fullName evidence="2">Putative hydrolase, alpha/beta fold protein</fullName>
    </submittedName>
</protein>
<dbReference type="RefSeq" id="WP_189078767.1">
    <property type="nucleotide sequence ID" value="NZ_BMMX01000005.1"/>
</dbReference>
<sequence>MPRAEFGSTRVESNGARLAYKRNGSGPPVLLIAPAGSRATIWYRYQVPALVGAGYQVVTYDQRGMPPTTGSGEPCDVATLSADAAVLIETLDLRGCRVVGASLGALVAQELAATRPELVATLALLGTRGAPDAFRTALARGQAEDLRHGPGGRLFPAVMSLPLLFAPGSLTDATFVEEWLMGLRHLAPQGEGPAAQFEATADYGGLKDPSAVVCPTLVVSFAHDVIMPPDGGADVAAAVRHGVHHVIADRGHFGFVEPPDLVSPLLIGFFAGGAR</sequence>
<accession>A0A8J3BXM7</accession>